<accession>A0A1S2L3P2</accession>
<reference evidence="2 3" key="2">
    <citation type="journal article" date="2017" name="Genome Announc.">
        <title>Draft Genome Sequences of Four Alkaliphilic Bacteria Belonging to the Anaerobacillus Genus.</title>
        <authorList>
            <person name="Bassil N.M."/>
            <person name="Lloyd J.R."/>
        </authorList>
    </citation>
    <scope>NUCLEOTIDE SEQUENCE [LARGE SCALE GENOMIC DNA]</scope>
    <source>
        <strain evidence="2 3">NB2006</strain>
    </source>
</reference>
<dbReference type="AlphaFoldDB" id="A0A1S2L3P2"/>
<proteinExistence type="predicted"/>
<gene>
    <name evidence="2" type="ORF">AWH56_012555</name>
    <name evidence="1" type="ORF">AWH56_21235</name>
</gene>
<evidence type="ECO:0000313" key="1">
    <source>
        <dbReference type="EMBL" id="OIJ06235.1"/>
    </source>
</evidence>
<reference evidence="2 3" key="3">
    <citation type="journal article" date="2019" name="Int. J. Syst. Evol. Microbiol.">
        <title>Anaerobacillus isosaccharinicus sp. nov., an alkaliphilic bacterium which degrades isosaccharinic acid.</title>
        <authorList>
            <person name="Bassil N.M."/>
            <person name="Lloyd J.R."/>
        </authorList>
    </citation>
    <scope>NUCLEOTIDE SEQUENCE [LARGE SCALE GENOMIC DNA]</scope>
    <source>
        <strain evidence="2 3">NB2006</strain>
    </source>
</reference>
<dbReference type="InterPro" id="IPR025354">
    <property type="entry name" value="DUF4258"/>
</dbReference>
<evidence type="ECO:0000313" key="2">
    <source>
        <dbReference type="EMBL" id="QOY38288.1"/>
    </source>
</evidence>
<dbReference type="EMBL" id="CP063356">
    <property type="protein sequence ID" value="QOY38288.1"/>
    <property type="molecule type" value="Genomic_DNA"/>
</dbReference>
<protein>
    <submittedName>
        <fullName evidence="2">DUF4258 domain-containing protein</fullName>
    </submittedName>
</protein>
<dbReference type="EMBL" id="LQXD01000185">
    <property type="protein sequence ID" value="OIJ06235.1"/>
    <property type="molecule type" value="Genomic_DNA"/>
</dbReference>
<dbReference type="Pfam" id="PF14076">
    <property type="entry name" value="DUF4258"/>
    <property type="match status" value="1"/>
</dbReference>
<dbReference type="RefSeq" id="WP_071318928.1">
    <property type="nucleotide sequence ID" value="NZ_CP063356.2"/>
</dbReference>
<keyword evidence="3" id="KW-1185">Reference proteome</keyword>
<dbReference type="Proteomes" id="UP000180175">
    <property type="component" value="Chromosome"/>
</dbReference>
<sequence>MKHMEKYWIDELNQMRQCLLVGEGIELTSHAATRLSERNIDPIELGVVLMTGEIYESYDIGEYVYKGKPNRHPVRLVIGKSQSKVLSFVVAIDSPSTFAVVTVYEGVVARKKADIDNFR</sequence>
<name>A0A1S2L3P2_9BACI</name>
<reference evidence="2" key="4">
    <citation type="submission" date="2020-10" db="EMBL/GenBank/DDBJ databases">
        <authorList>
            <person name="Bassil N.M."/>
            <person name="Lloyd J.R."/>
        </authorList>
    </citation>
    <scope>NUCLEOTIDE SEQUENCE</scope>
    <source>
        <strain evidence="2">NB2006</strain>
    </source>
</reference>
<dbReference type="OrthoDB" id="2618613at2"/>
<reference evidence="1 3" key="1">
    <citation type="submission" date="2016-10" db="EMBL/GenBank/DDBJ databases">
        <title>Draft genome sequences of four alkaliphilic bacteria belonging to the Anaerobacillus genus.</title>
        <authorList>
            <person name="Bassil N.M."/>
            <person name="Lloyd J.R."/>
        </authorList>
    </citation>
    <scope>NUCLEOTIDE SEQUENCE [LARGE SCALE GENOMIC DNA]</scope>
    <source>
        <strain evidence="1 3">NB2006</strain>
    </source>
</reference>
<dbReference type="KEGG" id="aia:AWH56_012555"/>
<evidence type="ECO:0000313" key="3">
    <source>
        <dbReference type="Proteomes" id="UP000180175"/>
    </source>
</evidence>
<organism evidence="1 3">
    <name type="scientific">Anaerobacillus isosaccharinicus</name>
    <dbReference type="NCBI Taxonomy" id="1532552"/>
    <lineage>
        <taxon>Bacteria</taxon>
        <taxon>Bacillati</taxon>
        <taxon>Bacillota</taxon>
        <taxon>Bacilli</taxon>
        <taxon>Bacillales</taxon>
        <taxon>Bacillaceae</taxon>
        <taxon>Anaerobacillus</taxon>
    </lineage>
</organism>